<dbReference type="Proteomes" id="UP001597474">
    <property type="component" value="Unassembled WGS sequence"/>
</dbReference>
<dbReference type="Pfam" id="PF11736">
    <property type="entry name" value="DUF3299"/>
    <property type="match status" value="1"/>
</dbReference>
<reference evidence="2" key="1">
    <citation type="journal article" date="2019" name="Int. J. Syst. Evol. Microbiol.">
        <title>The Global Catalogue of Microorganisms (GCM) 10K type strain sequencing project: providing services to taxonomists for standard genome sequencing and annotation.</title>
        <authorList>
            <consortium name="The Broad Institute Genomics Platform"/>
            <consortium name="The Broad Institute Genome Sequencing Center for Infectious Disease"/>
            <person name="Wu L."/>
            <person name="Ma J."/>
        </authorList>
    </citation>
    <scope>NUCLEOTIDE SEQUENCE [LARGE SCALE GENOMIC DNA]</scope>
    <source>
        <strain evidence="2">TISTR 2562</strain>
    </source>
</reference>
<gene>
    <name evidence="1" type="ORF">ACFSUD_15470</name>
</gene>
<evidence type="ECO:0000313" key="1">
    <source>
        <dbReference type="EMBL" id="MFD2740984.1"/>
    </source>
</evidence>
<proteinExistence type="predicted"/>
<sequence>MQVGPRPAERSIDTVPCSEIIADGDRDEQTDTWNPVYDENGVNLKMEPDGKTVKMPGSIIPLASSAEGVNGFMLVPYAGVCIHVPPPLPNQLVFVTTETPRPNARLRDAVWVIENMAARPQSTGIGDSGYEIVANKIEAYQRPNN</sequence>
<protein>
    <submittedName>
        <fullName evidence="1">DUF3299 domain-containing protein</fullName>
    </submittedName>
</protein>
<dbReference type="EMBL" id="JBHUMP010000015">
    <property type="protein sequence ID" value="MFD2740984.1"/>
    <property type="molecule type" value="Genomic_DNA"/>
</dbReference>
<keyword evidence="2" id="KW-1185">Reference proteome</keyword>
<dbReference type="Gene3D" id="2.40.50.870">
    <property type="entry name" value="Protein of unknown function (DUF3299)"/>
    <property type="match status" value="1"/>
</dbReference>
<dbReference type="InterPro" id="IPR021727">
    <property type="entry name" value="DUF3299"/>
</dbReference>
<evidence type="ECO:0000313" key="2">
    <source>
        <dbReference type="Proteomes" id="UP001597474"/>
    </source>
</evidence>
<name>A0ABW5U5E9_9RHOB</name>
<organism evidence="1 2">
    <name type="scientific">Sulfitobacter aestuarii</name>
    <dbReference type="NCBI Taxonomy" id="2161676"/>
    <lineage>
        <taxon>Bacteria</taxon>
        <taxon>Pseudomonadati</taxon>
        <taxon>Pseudomonadota</taxon>
        <taxon>Alphaproteobacteria</taxon>
        <taxon>Rhodobacterales</taxon>
        <taxon>Roseobacteraceae</taxon>
        <taxon>Sulfitobacter</taxon>
    </lineage>
</organism>
<comment type="caution">
    <text evidence="1">The sequence shown here is derived from an EMBL/GenBank/DDBJ whole genome shotgun (WGS) entry which is preliminary data.</text>
</comment>
<accession>A0ABW5U5E9</accession>
<dbReference type="RefSeq" id="WP_386375411.1">
    <property type="nucleotide sequence ID" value="NZ_JBHUMP010000015.1"/>
</dbReference>